<dbReference type="GO" id="GO:0016829">
    <property type="term" value="F:lyase activity"/>
    <property type="evidence" value="ECO:0007669"/>
    <property type="project" value="UniProtKB-KW"/>
</dbReference>
<dbReference type="InterPro" id="IPR037523">
    <property type="entry name" value="VOC_core"/>
</dbReference>
<reference evidence="4 5" key="1">
    <citation type="submission" date="2015-07" db="EMBL/GenBank/DDBJ databases">
        <title>Genome sequence of Leptolinea tardivitalis DSM 16556.</title>
        <authorList>
            <person name="Hemp J."/>
            <person name="Ward L.M."/>
            <person name="Pace L.A."/>
            <person name="Fischer W.W."/>
        </authorList>
    </citation>
    <scope>NUCLEOTIDE SEQUENCE [LARGE SCALE GENOMIC DNA]</scope>
    <source>
        <strain evidence="4 5">YMTK-2</strain>
    </source>
</reference>
<dbReference type="STRING" id="229920.ADM99_01300"/>
<feature type="domain" description="VOC" evidence="3">
    <location>
        <begin position="6"/>
        <end position="133"/>
    </location>
</feature>
<dbReference type="RefSeq" id="WP_062423245.1">
    <property type="nucleotide sequence ID" value="NZ_BBYA01000014.1"/>
</dbReference>
<dbReference type="Gene3D" id="3.10.180.10">
    <property type="entry name" value="2,3-Dihydroxybiphenyl 1,2-Dioxygenase, domain 1"/>
    <property type="match status" value="1"/>
</dbReference>
<gene>
    <name evidence="4" type="ORF">ADM99_01300</name>
</gene>
<dbReference type="GO" id="GO:0046872">
    <property type="term" value="F:metal ion binding"/>
    <property type="evidence" value="ECO:0007669"/>
    <property type="project" value="UniProtKB-KW"/>
</dbReference>
<sequence>MAKILKIHHIGIAVKNSEESSAFWQNALGLAVDHTENVVAQKSKVTFLPVGQSEVELVQPTDEDSTIAKFLTDRGPGIHHICLQVDDIEGMLQTLQEKGIRLINSVPMEEPGRKMAFIHPKSTGGVLVELYQVV</sequence>
<keyword evidence="2" id="KW-0479">Metal-binding</keyword>
<comment type="similarity">
    <text evidence="1">Belongs to the methylmalonyl-CoA epimerase family.</text>
</comment>
<dbReference type="InterPro" id="IPR029068">
    <property type="entry name" value="Glyas_Bleomycin-R_OHBP_Dase"/>
</dbReference>
<dbReference type="NCBIfam" id="TIGR03081">
    <property type="entry name" value="metmalonyl_epim"/>
    <property type="match status" value="1"/>
</dbReference>
<accession>A0A0P6WWU9</accession>
<dbReference type="PANTHER" id="PTHR43048:SF3">
    <property type="entry name" value="METHYLMALONYL-COA EPIMERASE, MITOCHONDRIAL"/>
    <property type="match status" value="1"/>
</dbReference>
<dbReference type="Pfam" id="PF13669">
    <property type="entry name" value="Glyoxalase_4"/>
    <property type="match status" value="1"/>
</dbReference>
<keyword evidence="4" id="KW-0456">Lyase</keyword>
<dbReference type="InterPro" id="IPR017515">
    <property type="entry name" value="MeMalonyl-CoA_epimerase"/>
</dbReference>
<dbReference type="PROSITE" id="PS51819">
    <property type="entry name" value="VOC"/>
    <property type="match status" value="1"/>
</dbReference>
<dbReference type="CDD" id="cd07249">
    <property type="entry name" value="MMCE"/>
    <property type="match status" value="1"/>
</dbReference>
<evidence type="ECO:0000256" key="2">
    <source>
        <dbReference type="ARBA" id="ARBA00022723"/>
    </source>
</evidence>
<dbReference type="SUPFAM" id="SSF54593">
    <property type="entry name" value="Glyoxalase/Bleomycin resistance protein/Dihydroxybiphenyl dioxygenase"/>
    <property type="match status" value="1"/>
</dbReference>
<dbReference type="GO" id="GO:0046491">
    <property type="term" value="P:L-methylmalonyl-CoA metabolic process"/>
    <property type="evidence" value="ECO:0007669"/>
    <property type="project" value="TreeGrafter"/>
</dbReference>
<dbReference type="GO" id="GO:0004493">
    <property type="term" value="F:methylmalonyl-CoA epimerase activity"/>
    <property type="evidence" value="ECO:0007669"/>
    <property type="project" value="TreeGrafter"/>
</dbReference>
<dbReference type="PATRIC" id="fig|229920.5.peg.3074"/>
<name>A0A0P6WWU9_9CHLR</name>
<comment type="caution">
    <text evidence="4">The sequence shown here is derived from an EMBL/GenBank/DDBJ whole genome shotgun (WGS) entry which is preliminary data.</text>
</comment>
<dbReference type="Proteomes" id="UP000050430">
    <property type="component" value="Unassembled WGS sequence"/>
</dbReference>
<protein>
    <submittedName>
        <fullName evidence="4">Lactoylglutathione lyase</fullName>
    </submittedName>
</protein>
<evidence type="ECO:0000313" key="4">
    <source>
        <dbReference type="EMBL" id="KPL74742.1"/>
    </source>
</evidence>
<dbReference type="EMBL" id="LGCK01000002">
    <property type="protein sequence ID" value="KPL74742.1"/>
    <property type="molecule type" value="Genomic_DNA"/>
</dbReference>
<evidence type="ECO:0000256" key="1">
    <source>
        <dbReference type="ARBA" id="ARBA00009308"/>
    </source>
</evidence>
<dbReference type="PANTHER" id="PTHR43048">
    <property type="entry name" value="METHYLMALONYL-COA EPIMERASE"/>
    <property type="match status" value="1"/>
</dbReference>
<evidence type="ECO:0000313" key="5">
    <source>
        <dbReference type="Proteomes" id="UP000050430"/>
    </source>
</evidence>
<organism evidence="4 5">
    <name type="scientific">Leptolinea tardivitalis</name>
    <dbReference type="NCBI Taxonomy" id="229920"/>
    <lineage>
        <taxon>Bacteria</taxon>
        <taxon>Bacillati</taxon>
        <taxon>Chloroflexota</taxon>
        <taxon>Anaerolineae</taxon>
        <taxon>Anaerolineales</taxon>
        <taxon>Anaerolineaceae</taxon>
        <taxon>Leptolinea</taxon>
    </lineage>
</organism>
<dbReference type="OrthoDB" id="9788468at2"/>
<dbReference type="AlphaFoldDB" id="A0A0P6WWU9"/>
<proteinExistence type="inferred from homology"/>
<dbReference type="InterPro" id="IPR051785">
    <property type="entry name" value="MMCE/EMCE_epimerase"/>
</dbReference>
<keyword evidence="5" id="KW-1185">Reference proteome</keyword>
<evidence type="ECO:0000259" key="3">
    <source>
        <dbReference type="PROSITE" id="PS51819"/>
    </source>
</evidence>